<dbReference type="Pfam" id="PF01979">
    <property type="entry name" value="Amidohydro_1"/>
    <property type="match status" value="1"/>
</dbReference>
<evidence type="ECO:0000256" key="4">
    <source>
        <dbReference type="ARBA" id="ARBA00023277"/>
    </source>
</evidence>
<keyword evidence="11" id="KW-1185">Reference proteome</keyword>
<dbReference type="CDD" id="cd00854">
    <property type="entry name" value="NagA"/>
    <property type="match status" value="1"/>
</dbReference>
<feature type="binding site" evidence="7">
    <location>
        <position position="149"/>
    </location>
    <ligand>
        <name>substrate</name>
    </ligand>
</feature>
<evidence type="ECO:0000313" key="11">
    <source>
        <dbReference type="Proteomes" id="UP000265691"/>
    </source>
</evidence>
<accession>A0A3A1YA05</accession>
<dbReference type="InterPro" id="IPR006680">
    <property type="entry name" value="Amidohydro-rel"/>
</dbReference>
<evidence type="ECO:0000256" key="1">
    <source>
        <dbReference type="ARBA" id="ARBA00010716"/>
    </source>
</evidence>
<dbReference type="Proteomes" id="UP000265691">
    <property type="component" value="Unassembled WGS sequence"/>
</dbReference>
<feature type="binding site" evidence="7">
    <location>
        <position position="259"/>
    </location>
    <ligand>
        <name>substrate</name>
    </ligand>
</feature>
<dbReference type="Gene3D" id="3.20.20.140">
    <property type="entry name" value="Metal-dependent hydrolases"/>
    <property type="match status" value="1"/>
</dbReference>
<reference evidence="10 11" key="1">
    <citation type="submission" date="2017-08" db="EMBL/GenBank/DDBJ databases">
        <title>Reclassification of Bisgaard taxon 37 and 44.</title>
        <authorList>
            <person name="Christensen H."/>
        </authorList>
    </citation>
    <scope>NUCLEOTIDE SEQUENCE [LARGE SCALE GENOMIC DNA]</scope>
    <source>
        <strain evidence="10 11">B96_3</strain>
    </source>
</reference>
<dbReference type="PANTHER" id="PTHR11113">
    <property type="entry name" value="N-ACETYLGLUCOSAMINE-6-PHOSPHATE DEACETYLASE"/>
    <property type="match status" value="1"/>
</dbReference>
<feature type="domain" description="Amidohydrolase-related" evidence="9">
    <location>
        <begin position="55"/>
        <end position="384"/>
    </location>
</feature>
<evidence type="ECO:0000256" key="5">
    <source>
        <dbReference type="PIRNR" id="PIRNR038994"/>
    </source>
</evidence>
<dbReference type="Gene3D" id="2.30.40.10">
    <property type="entry name" value="Urease, subunit C, domain 1"/>
    <property type="match status" value="1"/>
</dbReference>
<feature type="active site" description="Proton donor/acceptor" evidence="6">
    <location>
        <position position="281"/>
    </location>
</feature>
<evidence type="ECO:0000256" key="8">
    <source>
        <dbReference type="PIRSR" id="PIRSR038994-3"/>
    </source>
</evidence>
<keyword evidence="3 5" id="KW-0378">Hydrolase</keyword>
<organism evidence="10 11">
    <name type="scientific">Psittacicella hinzii</name>
    <dbReference type="NCBI Taxonomy" id="2028575"/>
    <lineage>
        <taxon>Bacteria</taxon>
        <taxon>Pseudomonadati</taxon>
        <taxon>Pseudomonadota</taxon>
        <taxon>Gammaproteobacteria</taxon>
        <taxon>Pasteurellales</taxon>
        <taxon>Psittacicellaceae</taxon>
        <taxon>Psittacicella</taxon>
    </lineage>
</organism>
<feature type="binding site" evidence="8">
    <location>
        <position position="223"/>
    </location>
    <ligand>
        <name>Zn(2+)</name>
        <dbReference type="ChEBI" id="CHEBI:29105"/>
    </ligand>
</feature>
<sequence length="391" mass="42917">MTKLAFINGNIYSPSLIKDVVVLVKDGIIEDIVSSSQLDTIDSSYQLVDLNGANLAPGYIDLQVNGCGGANFNETLDNLSEQTLEVMRDCNYKFGCTTFLPTLITSPYEFREKALQVIAQYHQDHPNEKYVIPGIHIEGPHISPIKKGTHNINFIKPMQDRDLNLYLEYANYIKMLTLAPEENELEKVKQLLDAGVLVSLGHTNATYKQAKAYIDAGVTCATHLYNAMSSIENGRTPGVIGAIYESPKITPGIITDGVHVDWSLVNLSIKVKGDNIFIVTDALMPAGSDITEFDFASKRIKVINEGCYDENGTLSGSAITMDSQLNRLKTNSDFDFAKILSLATTNPAKQLGLEDKIGSIKPGYIANLIVIDDNFSVKETYVSGLKVYSAQ</sequence>
<dbReference type="GO" id="GO:0008448">
    <property type="term" value="F:N-acetylglucosamine-6-phosphate deacetylase activity"/>
    <property type="evidence" value="ECO:0007669"/>
    <property type="project" value="InterPro"/>
</dbReference>
<feature type="binding site" evidence="8">
    <location>
        <position position="202"/>
    </location>
    <ligand>
        <name>Zn(2+)</name>
        <dbReference type="ChEBI" id="CHEBI:29105"/>
    </ligand>
</feature>
<comment type="cofactor">
    <cofactor evidence="8">
        <name>a divalent metal cation</name>
        <dbReference type="ChEBI" id="CHEBI:60240"/>
    </cofactor>
    <text evidence="8">Binds 1 divalent metal cation per subunit.</text>
</comment>
<dbReference type="SUPFAM" id="SSF51556">
    <property type="entry name" value="Metallo-dependent hydrolases"/>
    <property type="match status" value="1"/>
</dbReference>
<evidence type="ECO:0000256" key="7">
    <source>
        <dbReference type="PIRSR" id="PIRSR038994-2"/>
    </source>
</evidence>
<dbReference type="InterPro" id="IPR003764">
    <property type="entry name" value="GlcNAc_6-P_deAcase"/>
</dbReference>
<dbReference type="OrthoDB" id="9776488at2"/>
<keyword evidence="2 8" id="KW-0479">Metal-binding</keyword>
<protein>
    <submittedName>
        <fullName evidence="10">N-acetylglucosamine-6-phosphate deacetylase</fullName>
    </submittedName>
</protein>
<dbReference type="GO" id="GO:0006046">
    <property type="term" value="P:N-acetylglucosamine catabolic process"/>
    <property type="evidence" value="ECO:0007669"/>
    <property type="project" value="TreeGrafter"/>
</dbReference>
<dbReference type="NCBIfam" id="TIGR00221">
    <property type="entry name" value="nagA"/>
    <property type="match status" value="1"/>
</dbReference>
<dbReference type="PANTHER" id="PTHR11113:SF14">
    <property type="entry name" value="N-ACETYLGLUCOSAMINE-6-PHOSPHATE DEACETYLASE"/>
    <property type="match status" value="1"/>
</dbReference>
<feature type="binding site" evidence="7">
    <location>
        <begin position="314"/>
        <end position="316"/>
    </location>
    <ligand>
        <name>substrate</name>
    </ligand>
</feature>
<evidence type="ECO:0000256" key="3">
    <source>
        <dbReference type="ARBA" id="ARBA00022801"/>
    </source>
</evidence>
<evidence type="ECO:0000256" key="6">
    <source>
        <dbReference type="PIRSR" id="PIRSR038994-1"/>
    </source>
</evidence>
<name>A0A3A1YA05_9GAMM</name>
<dbReference type="AlphaFoldDB" id="A0A3A1YA05"/>
<feature type="binding site" evidence="8">
    <location>
        <position position="138"/>
    </location>
    <ligand>
        <name>Zn(2+)</name>
        <dbReference type="ChEBI" id="CHEBI:29105"/>
    </ligand>
</feature>
<gene>
    <name evidence="10" type="primary">nagA</name>
    <name evidence="10" type="ORF">CKF54_01620</name>
</gene>
<dbReference type="GO" id="GO:0046872">
    <property type="term" value="F:metal ion binding"/>
    <property type="evidence" value="ECO:0007669"/>
    <property type="project" value="UniProtKB-KW"/>
</dbReference>
<comment type="similarity">
    <text evidence="1 5">Belongs to the metallo-dependent hydrolases superfamily. NagA family.</text>
</comment>
<evidence type="ECO:0000259" key="9">
    <source>
        <dbReference type="Pfam" id="PF01979"/>
    </source>
</evidence>
<evidence type="ECO:0000256" key="2">
    <source>
        <dbReference type="ARBA" id="ARBA00022723"/>
    </source>
</evidence>
<comment type="caution">
    <text evidence="10">The sequence shown here is derived from an EMBL/GenBank/DDBJ whole genome shotgun (WGS) entry which is preliminary data.</text>
</comment>
<feature type="binding site" evidence="7">
    <location>
        <position position="235"/>
    </location>
    <ligand>
        <name>substrate</name>
    </ligand>
</feature>
<feature type="binding site" evidence="7">
    <location>
        <begin position="226"/>
        <end position="227"/>
    </location>
    <ligand>
        <name>substrate</name>
    </ligand>
</feature>
<dbReference type="SUPFAM" id="SSF51338">
    <property type="entry name" value="Composite domain of metallo-dependent hydrolases"/>
    <property type="match status" value="1"/>
</dbReference>
<evidence type="ECO:0000313" key="10">
    <source>
        <dbReference type="EMBL" id="RIY34156.1"/>
    </source>
</evidence>
<dbReference type="PIRSF" id="PIRSF038994">
    <property type="entry name" value="NagA"/>
    <property type="match status" value="1"/>
</dbReference>
<proteinExistence type="inferred from homology"/>
<keyword evidence="4 5" id="KW-0119">Carbohydrate metabolism</keyword>
<dbReference type="RefSeq" id="WP_119524537.1">
    <property type="nucleotide sequence ID" value="NZ_NRHC01000016.1"/>
</dbReference>
<dbReference type="InterPro" id="IPR011059">
    <property type="entry name" value="Metal-dep_hydrolase_composite"/>
</dbReference>
<dbReference type="InterPro" id="IPR032466">
    <property type="entry name" value="Metal_Hydrolase"/>
</dbReference>
<dbReference type="EMBL" id="NRHC01000016">
    <property type="protein sequence ID" value="RIY34156.1"/>
    <property type="molecule type" value="Genomic_DNA"/>
</dbReference>